<comment type="caution">
    <text evidence="2">The sequence shown here is derived from an EMBL/GenBank/DDBJ whole genome shotgun (WGS) entry which is preliminary data.</text>
</comment>
<feature type="compositionally biased region" description="Low complexity" evidence="1">
    <location>
        <begin position="159"/>
        <end position="179"/>
    </location>
</feature>
<evidence type="ECO:0000313" key="2">
    <source>
        <dbReference type="EMBL" id="MQM23741.1"/>
    </source>
</evidence>
<sequence length="428" mass="46140">MEEAPSQGEQSILEPEVSKSVAEGHLEKVVLEEAPAQGEQESVDLPAPIQGEQQGKQKRVAHKRPRKSHRKVNLKPIMALLNAQGEVLSSVQTSVQGITSNQASTSSDLSSIRNAMRWFNKEMSDMKQLLANLSKSSGVPPAPTQSSPATVPRPPGPPVQASGPPGPSGQASGSSGPSSIVREVKGKEPMAATSAPDTSNLATPVLSSPTSPSTAPPAPPTIKHPVSRTQPSFSLTSSQPSFSPTPSHTSGPSSFSPSSPLSQPTQVQPPSSFNPKHLFYRPTPPSSVTFIPEKPPLLGVFDTNLPDDFERNTLSTILFTATHIHRTDPPSHAKKKRKQSSSITISSSLFPPLWYSLTLEPHKRFLYKEYLQKCILSTIYGIPFLTLSEHLNVVLPLTQLSHSQKSKIFEGTEFKTEDQWANVKGNKA</sequence>
<dbReference type="AlphaFoldDB" id="A0A843XXM0"/>
<reference evidence="2" key="1">
    <citation type="submission" date="2017-07" db="EMBL/GenBank/DDBJ databases">
        <title>Taro Niue Genome Assembly and Annotation.</title>
        <authorList>
            <person name="Atibalentja N."/>
            <person name="Keating K."/>
            <person name="Fields C.J."/>
        </authorList>
    </citation>
    <scope>NUCLEOTIDE SEQUENCE</scope>
    <source>
        <strain evidence="2">Niue_2</strain>
        <tissue evidence="2">Leaf</tissue>
    </source>
</reference>
<feature type="region of interest" description="Disordered" evidence="1">
    <location>
        <begin position="129"/>
        <end position="278"/>
    </location>
</feature>
<feature type="region of interest" description="Disordered" evidence="1">
    <location>
        <begin position="32"/>
        <end position="73"/>
    </location>
</feature>
<accession>A0A843XXM0</accession>
<feature type="compositionally biased region" description="Low complexity" evidence="1">
    <location>
        <begin position="229"/>
        <end position="273"/>
    </location>
</feature>
<keyword evidence="3" id="KW-1185">Reference proteome</keyword>
<feature type="compositionally biased region" description="Low complexity" evidence="1">
    <location>
        <begin position="202"/>
        <end position="213"/>
    </location>
</feature>
<gene>
    <name evidence="2" type="ORF">Taro_056809</name>
</gene>
<evidence type="ECO:0000256" key="1">
    <source>
        <dbReference type="SAM" id="MobiDB-lite"/>
    </source>
</evidence>
<dbReference type="Proteomes" id="UP000652761">
    <property type="component" value="Unassembled WGS sequence"/>
</dbReference>
<proteinExistence type="predicted"/>
<organism evidence="2 3">
    <name type="scientific">Colocasia esculenta</name>
    <name type="common">Wild taro</name>
    <name type="synonym">Arum esculentum</name>
    <dbReference type="NCBI Taxonomy" id="4460"/>
    <lineage>
        <taxon>Eukaryota</taxon>
        <taxon>Viridiplantae</taxon>
        <taxon>Streptophyta</taxon>
        <taxon>Embryophyta</taxon>
        <taxon>Tracheophyta</taxon>
        <taxon>Spermatophyta</taxon>
        <taxon>Magnoliopsida</taxon>
        <taxon>Liliopsida</taxon>
        <taxon>Araceae</taxon>
        <taxon>Aroideae</taxon>
        <taxon>Colocasieae</taxon>
        <taxon>Colocasia</taxon>
    </lineage>
</organism>
<feature type="compositionally biased region" description="Basic residues" evidence="1">
    <location>
        <begin position="56"/>
        <end position="73"/>
    </location>
</feature>
<evidence type="ECO:0000313" key="3">
    <source>
        <dbReference type="Proteomes" id="UP000652761"/>
    </source>
</evidence>
<name>A0A843XXM0_COLES</name>
<dbReference type="EMBL" id="NMUH01017681">
    <property type="protein sequence ID" value="MQM23741.1"/>
    <property type="molecule type" value="Genomic_DNA"/>
</dbReference>
<protein>
    <submittedName>
        <fullName evidence="2">Uncharacterized protein</fullName>
    </submittedName>
</protein>